<accession>A0A9W8M5P2</accession>
<sequence>MRDNRPFTLGDVFMRKSETGSAISRPGHRFAPFIMAYKAVRITFQPAALNRPLDYPTETNPCTEVRLSRCTGRASVEWPFSLHRSLNTAKWTIVENREVTANQASHSDSQSALGQITQDSTRAKTSVITLAHGARSGANGVKALALYPGLPPECKPCYNLSNSQNMPHETVVHYFWLCPRVQYFWQRVPSFLQGICNAPSGPVFKVDLRAVITGFGAWACKIPNADVLHGLAVWEIFRARAELSQDGKRLDGLAMFLRWKSTVNSRILHDF</sequence>
<dbReference type="AlphaFoldDB" id="A0A9W8M5P2"/>
<evidence type="ECO:0000313" key="1">
    <source>
        <dbReference type="EMBL" id="KAJ2862876.1"/>
    </source>
</evidence>
<keyword evidence="2" id="KW-1185">Reference proteome</keyword>
<proteinExistence type="predicted"/>
<comment type="caution">
    <text evidence="1">The sequence shown here is derived from an EMBL/GenBank/DDBJ whole genome shotgun (WGS) entry which is preliminary data.</text>
</comment>
<reference evidence="1" key="1">
    <citation type="submission" date="2022-07" db="EMBL/GenBank/DDBJ databases">
        <title>Phylogenomic reconstructions and comparative analyses of Kickxellomycotina fungi.</title>
        <authorList>
            <person name="Reynolds N.K."/>
            <person name="Stajich J.E."/>
            <person name="Barry K."/>
            <person name="Grigoriev I.V."/>
            <person name="Crous P."/>
            <person name="Smith M.E."/>
        </authorList>
    </citation>
    <scope>NUCLEOTIDE SEQUENCE</scope>
    <source>
        <strain evidence="1">RSA 476</strain>
    </source>
</reference>
<evidence type="ECO:0008006" key="3">
    <source>
        <dbReference type="Google" id="ProtNLM"/>
    </source>
</evidence>
<evidence type="ECO:0000313" key="2">
    <source>
        <dbReference type="Proteomes" id="UP001140074"/>
    </source>
</evidence>
<organism evidence="1 2">
    <name type="scientific">Coemansia aciculifera</name>
    <dbReference type="NCBI Taxonomy" id="417176"/>
    <lineage>
        <taxon>Eukaryota</taxon>
        <taxon>Fungi</taxon>
        <taxon>Fungi incertae sedis</taxon>
        <taxon>Zoopagomycota</taxon>
        <taxon>Kickxellomycotina</taxon>
        <taxon>Kickxellomycetes</taxon>
        <taxon>Kickxellales</taxon>
        <taxon>Kickxellaceae</taxon>
        <taxon>Coemansia</taxon>
    </lineage>
</organism>
<protein>
    <recommendedName>
        <fullName evidence="3">Reverse transcriptase zinc-binding domain-containing protein</fullName>
    </recommendedName>
</protein>
<dbReference type="EMBL" id="JANBUY010000147">
    <property type="protein sequence ID" value="KAJ2862876.1"/>
    <property type="molecule type" value="Genomic_DNA"/>
</dbReference>
<name>A0A9W8M5P2_9FUNG</name>
<dbReference type="Proteomes" id="UP001140074">
    <property type="component" value="Unassembled WGS sequence"/>
</dbReference>
<gene>
    <name evidence="1" type="ORF">GGH94_003995</name>
</gene>